<dbReference type="NCBIfam" id="TIGR01764">
    <property type="entry name" value="excise"/>
    <property type="match status" value="1"/>
</dbReference>
<accession>A0A7W8BYX6</accession>
<proteinExistence type="predicted"/>
<gene>
    <name evidence="2" type="ORF">HNQ38_000605</name>
</gene>
<dbReference type="InterPro" id="IPR009061">
    <property type="entry name" value="DNA-bd_dom_put_sf"/>
</dbReference>
<dbReference type="Gene3D" id="1.10.10.10">
    <property type="entry name" value="Winged helix-like DNA-binding domain superfamily/Winged helix DNA-binding domain"/>
    <property type="match status" value="1"/>
</dbReference>
<keyword evidence="3" id="KW-1185">Reference proteome</keyword>
<dbReference type="Pfam" id="PF12728">
    <property type="entry name" value="HTH_17"/>
    <property type="match status" value="1"/>
</dbReference>
<reference evidence="2 3" key="1">
    <citation type="submission" date="2020-08" db="EMBL/GenBank/DDBJ databases">
        <title>Genomic Encyclopedia of Type Strains, Phase IV (KMG-IV): sequencing the most valuable type-strain genomes for metagenomic binning, comparative biology and taxonomic classification.</title>
        <authorList>
            <person name="Goeker M."/>
        </authorList>
    </citation>
    <scope>NUCLEOTIDE SEQUENCE [LARGE SCALE GENOMIC DNA]</scope>
    <source>
        <strain evidence="2 3">DSM 11275</strain>
    </source>
</reference>
<dbReference type="AlphaFoldDB" id="A0A7W8BYX6"/>
<dbReference type="InterPro" id="IPR041657">
    <property type="entry name" value="HTH_17"/>
</dbReference>
<dbReference type="RefSeq" id="WP_183717926.1">
    <property type="nucleotide sequence ID" value="NZ_JACHGO010000002.1"/>
</dbReference>
<sequence>MVEKASWPIIGMTLEEAADALRVDRKTIFKAIQDGGLPARKVGVGWRIDPDAVRTWIATGNAVQAKESNEE</sequence>
<organism evidence="2 3">
    <name type="scientific">Desulfovibrio intestinalis</name>
    <dbReference type="NCBI Taxonomy" id="58621"/>
    <lineage>
        <taxon>Bacteria</taxon>
        <taxon>Pseudomonadati</taxon>
        <taxon>Thermodesulfobacteriota</taxon>
        <taxon>Desulfovibrionia</taxon>
        <taxon>Desulfovibrionales</taxon>
        <taxon>Desulfovibrionaceae</taxon>
        <taxon>Desulfovibrio</taxon>
    </lineage>
</organism>
<evidence type="ECO:0000313" key="3">
    <source>
        <dbReference type="Proteomes" id="UP000539075"/>
    </source>
</evidence>
<dbReference type="InterPro" id="IPR036388">
    <property type="entry name" value="WH-like_DNA-bd_sf"/>
</dbReference>
<protein>
    <submittedName>
        <fullName evidence="2">Excisionase family DNA binding protein</fullName>
    </submittedName>
</protein>
<dbReference type="SUPFAM" id="SSF46955">
    <property type="entry name" value="Putative DNA-binding domain"/>
    <property type="match status" value="1"/>
</dbReference>
<name>A0A7W8BYX6_9BACT</name>
<dbReference type="Proteomes" id="UP000539075">
    <property type="component" value="Unassembled WGS sequence"/>
</dbReference>
<evidence type="ECO:0000259" key="1">
    <source>
        <dbReference type="Pfam" id="PF12728"/>
    </source>
</evidence>
<dbReference type="EMBL" id="JACHGO010000002">
    <property type="protein sequence ID" value="MBB5142526.1"/>
    <property type="molecule type" value="Genomic_DNA"/>
</dbReference>
<dbReference type="GO" id="GO:0003677">
    <property type="term" value="F:DNA binding"/>
    <property type="evidence" value="ECO:0007669"/>
    <property type="project" value="InterPro"/>
</dbReference>
<comment type="caution">
    <text evidence="2">The sequence shown here is derived from an EMBL/GenBank/DDBJ whole genome shotgun (WGS) entry which is preliminary data.</text>
</comment>
<evidence type="ECO:0000313" key="2">
    <source>
        <dbReference type="EMBL" id="MBB5142526.1"/>
    </source>
</evidence>
<feature type="domain" description="Helix-turn-helix" evidence="1">
    <location>
        <begin position="12"/>
        <end position="59"/>
    </location>
</feature>
<dbReference type="InterPro" id="IPR010093">
    <property type="entry name" value="SinI_DNA-bd"/>
</dbReference>